<gene>
    <name evidence="1" type="ORF">PoMZ_10859</name>
</gene>
<protein>
    <submittedName>
        <fullName evidence="1">Uncharacterized protein</fullName>
    </submittedName>
</protein>
<evidence type="ECO:0000313" key="1">
    <source>
        <dbReference type="EMBL" id="QBZ61985.1"/>
    </source>
</evidence>
<organism evidence="1 2">
    <name type="scientific">Pyricularia oryzae</name>
    <name type="common">Rice blast fungus</name>
    <name type="synonym">Magnaporthe oryzae</name>
    <dbReference type="NCBI Taxonomy" id="318829"/>
    <lineage>
        <taxon>Eukaryota</taxon>
        <taxon>Fungi</taxon>
        <taxon>Dikarya</taxon>
        <taxon>Ascomycota</taxon>
        <taxon>Pezizomycotina</taxon>
        <taxon>Sordariomycetes</taxon>
        <taxon>Sordariomycetidae</taxon>
        <taxon>Magnaporthales</taxon>
        <taxon>Pyriculariaceae</taxon>
        <taxon>Pyricularia</taxon>
    </lineage>
</organism>
<reference evidence="1 2" key="1">
    <citation type="journal article" date="2019" name="Mol. Biol. Evol.">
        <title>Blast fungal genomes show frequent chromosomal changes, gene gains and losses, and effector gene turnover.</title>
        <authorList>
            <person name="Gomez Luciano L.B."/>
            <person name="Jason Tsai I."/>
            <person name="Chuma I."/>
            <person name="Tosa Y."/>
            <person name="Chen Y.H."/>
            <person name="Li J.Y."/>
            <person name="Li M.Y."/>
            <person name="Jade Lu M.Y."/>
            <person name="Nakayashiki H."/>
            <person name="Li W.H."/>
        </authorList>
    </citation>
    <scope>NUCLEOTIDE SEQUENCE [LARGE SCALE GENOMIC DNA]</scope>
    <source>
        <strain evidence="1">MZ5-1-6</strain>
    </source>
</reference>
<sequence length="72" mass="7899">MANSHAGAAKMGTFHLPPPAAWAVLSQVQYIFGKNIQQSEAAEPCRLEDDWLDRWVCSFEQPLHLTSATAGT</sequence>
<name>A0A4P7NIX5_PYROR</name>
<dbReference type="AlphaFoldDB" id="A0A4P7NIX5"/>
<dbReference type="EMBL" id="CP034208">
    <property type="protein sequence ID" value="QBZ61985.1"/>
    <property type="molecule type" value="Genomic_DNA"/>
</dbReference>
<evidence type="ECO:0000313" key="2">
    <source>
        <dbReference type="Proteomes" id="UP000294847"/>
    </source>
</evidence>
<proteinExistence type="predicted"/>
<dbReference type="Proteomes" id="UP000294847">
    <property type="component" value="Chromosome 5"/>
</dbReference>
<accession>A0A4P7NIX5</accession>